<feature type="region of interest" description="Disordered" evidence="1">
    <location>
        <begin position="1"/>
        <end position="21"/>
    </location>
</feature>
<feature type="compositionally biased region" description="Basic and acidic residues" evidence="1">
    <location>
        <begin position="1"/>
        <end position="13"/>
    </location>
</feature>
<evidence type="ECO:0000259" key="2">
    <source>
        <dbReference type="Pfam" id="PF09339"/>
    </source>
</evidence>
<dbReference type="SUPFAM" id="SSF46785">
    <property type="entry name" value="Winged helix' DNA-binding domain"/>
    <property type="match status" value="1"/>
</dbReference>
<sequence length="104" mass="11319">MNPNDSAHDKHCDDDDDDNGLDPTVEQLLMLLWEAASATAGDGKPWSLAKISKRAELPMSTLRRYLTQLQSAGVIDVQMDDEGRGTASLTAEGRELCEALFGEP</sequence>
<feature type="domain" description="HTH iclR-type" evidence="2">
    <location>
        <begin position="41"/>
        <end position="75"/>
    </location>
</feature>
<gene>
    <name evidence="3" type="ORF">H3V53_13145</name>
</gene>
<name>A0ABU8IRE6_9BURK</name>
<dbReference type="Proteomes" id="UP001386437">
    <property type="component" value="Unassembled WGS sequence"/>
</dbReference>
<dbReference type="EMBL" id="JACFYJ010000017">
    <property type="protein sequence ID" value="MEI5998111.1"/>
    <property type="molecule type" value="Genomic_DNA"/>
</dbReference>
<reference evidence="3 4" key="1">
    <citation type="journal article" date="2022" name="Arch. Microbiol.">
        <title>Paraburkholderia bengalensis sp. nov. isolated from roots of Oryza sativa, IR64.</title>
        <authorList>
            <person name="Nag P."/>
            <person name="Mondal N."/>
            <person name="Sarkar J."/>
            <person name="Das S."/>
        </authorList>
    </citation>
    <scope>NUCLEOTIDE SEQUENCE [LARGE SCALE GENOMIC DNA]</scope>
    <source>
        <strain evidence="3 4">IR64_4_BI</strain>
    </source>
</reference>
<protein>
    <submittedName>
        <fullName evidence="3">Helix-turn-helix domain-containing protein</fullName>
    </submittedName>
</protein>
<evidence type="ECO:0000256" key="1">
    <source>
        <dbReference type="SAM" id="MobiDB-lite"/>
    </source>
</evidence>
<evidence type="ECO:0000313" key="3">
    <source>
        <dbReference type="EMBL" id="MEI5998111.1"/>
    </source>
</evidence>
<dbReference type="InterPro" id="IPR036388">
    <property type="entry name" value="WH-like_DNA-bd_sf"/>
</dbReference>
<evidence type="ECO:0000313" key="4">
    <source>
        <dbReference type="Proteomes" id="UP001386437"/>
    </source>
</evidence>
<organism evidence="3 4">
    <name type="scientific">Paraburkholderia bengalensis</name>
    <dbReference type="NCBI Taxonomy" id="2747562"/>
    <lineage>
        <taxon>Bacteria</taxon>
        <taxon>Pseudomonadati</taxon>
        <taxon>Pseudomonadota</taxon>
        <taxon>Betaproteobacteria</taxon>
        <taxon>Burkholderiales</taxon>
        <taxon>Burkholderiaceae</taxon>
        <taxon>Paraburkholderia</taxon>
    </lineage>
</organism>
<comment type="caution">
    <text evidence="3">The sequence shown here is derived from an EMBL/GenBank/DDBJ whole genome shotgun (WGS) entry which is preliminary data.</text>
</comment>
<dbReference type="InterPro" id="IPR036390">
    <property type="entry name" value="WH_DNA-bd_sf"/>
</dbReference>
<accession>A0ABU8IRE6</accession>
<keyword evidence="4" id="KW-1185">Reference proteome</keyword>
<dbReference type="Pfam" id="PF09339">
    <property type="entry name" value="HTH_IclR"/>
    <property type="match status" value="1"/>
</dbReference>
<dbReference type="Gene3D" id="1.10.10.10">
    <property type="entry name" value="Winged helix-like DNA-binding domain superfamily/Winged helix DNA-binding domain"/>
    <property type="match status" value="1"/>
</dbReference>
<dbReference type="InterPro" id="IPR005471">
    <property type="entry name" value="Tscrpt_reg_IclR_N"/>
</dbReference>
<proteinExistence type="predicted"/>
<dbReference type="RefSeq" id="WP_054924504.1">
    <property type="nucleotide sequence ID" value="NZ_JACFYJ010000017.1"/>
</dbReference>